<dbReference type="PANTHER" id="PTHR30244:SF36">
    <property type="entry name" value="3-OXO-GLUCOSE-6-PHOSPHATE:GLUTAMATE AMINOTRANSFERASE"/>
    <property type="match status" value="1"/>
</dbReference>
<dbReference type="PANTHER" id="PTHR30244">
    <property type="entry name" value="TRANSAMINASE"/>
    <property type="match status" value="1"/>
</dbReference>
<dbReference type="GO" id="GO:0030170">
    <property type="term" value="F:pyridoxal phosphate binding"/>
    <property type="evidence" value="ECO:0007669"/>
    <property type="project" value="TreeGrafter"/>
</dbReference>
<evidence type="ECO:0000313" key="4">
    <source>
        <dbReference type="EMBL" id="AIF11050.1"/>
    </source>
</evidence>
<accession>A0A075H7I5</accession>
<dbReference type="Pfam" id="PF01041">
    <property type="entry name" value="DegT_DnrJ_EryC1"/>
    <property type="match status" value="1"/>
</dbReference>
<protein>
    <submittedName>
        <fullName evidence="4">Putative pyridoxal phosphate-dependent enzyme</fullName>
    </submittedName>
</protein>
<proteinExistence type="inferred from homology"/>
<dbReference type="GO" id="GO:0008483">
    <property type="term" value="F:transaminase activity"/>
    <property type="evidence" value="ECO:0007669"/>
    <property type="project" value="TreeGrafter"/>
</dbReference>
<dbReference type="GO" id="GO:0000271">
    <property type="term" value="P:polysaccharide biosynthetic process"/>
    <property type="evidence" value="ECO:0007669"/>
    <property type="project" value="TreeGrafter"/>
</dbReference>
<dbReference type="EMBL" id="KF900908">
    <property type="protein sequence ID" value="AIF11050.1"/>
    <property type="molecule type" value="Genomic_DNA"/>
</dbReference>
<dbReference type="InterPro" id="IPR015424">
    <property type="entry name" value="PyrdxlP-dep_Trfase"/>
</dbReference>
<sequence length="360" mass="40452">MIMEENNKKVRVPFFVPEFTEEMQNATISALQNEKFVMGESVYKFEEEFAKYIGTRFAISVNSGNAALHLSLLALGINNKSSVITSTNSFIASANCILMTGAKPILCDIKPEDGNIDISSTDEKANAIIPVHIYGNPCDFDSIRRMSEESKIPIIEDACQAHGAKYFDKKVGSLGDVGCFSFYPTKNMTVGGDGGMITTNNEEIQNEVISLRDNGRKSHTIHDKLGFTMRLNTVNAAIGRIQLEHLDERNSRRQKIAELYKKHLSEDYFLIENPNGSSVFHQIIFRHKKRDDIMEHLSKNGIGTTIHYPIPIHKQPLYSYLNLTLSISEEFSNQVLSLPSYPQLSDDDVKFVCETISQIL</sequence>
<evidence type="ECO:0000256" key="3">
    <source>
        <dbReference type="RuleBase" id="RU004508"/>
    </source>
</evidence>
<name>A0A075H7I5_9ARCH</name>
<dbReference type="SUPFAM" id="SSF53383">
    <property type="entry name" value="PLP-dependent transferases"/>
    <property type="match status" value="1"/>
</dbReference>
<evidence type="ECO:0000256" key="2">
    <source>
        <dbReference type="ARBA" id="ARBA00037999"/>
    </source>
</evidence>
<dbReference type="PIRSF" id="PIRSF000390">
    <property type="entry name" value="PLP_StrS"/>
    <property type="match status" value="1"/>
</dbReference>
<evidence type="ECO:0000256" key="1">
    <source>
        <dbReference type="ARBA" id="ARBA00022898"/>
    </source>
</evidence>
<dbReference type="InterPro" id="IPR015421">
    <property type="entry name" value="PyrdxlP-dep_Trfase_major"/>
</dbReference>
<dbReference type="CDD" id="cd00616">
    <property type="entry name" value="AHBA_syn"/>
    <property type="match status" value="1"/>
</dbReference>
<keyword evidence="1 3" id="KW-0663">Pyridoxal phosphate</keyword>
<reference evidence="4" key="1">
    <citation type="journal article" date="2014" name="Genome Biol. Evol.">
        <title>Pangenome evidence for extensive interdomain horizontal transfer affecting lineage core and shell genes in uncultured planktonic thaumarchaeota and euryarchaeota.</title>
        <authorList>
            <person name="Deschamps P."/>
            <person name="Zivanovic Y."/>
            <person name="Moreira D."/>
            <person name="Rodriguez-Valera F."/>
            <person name="Lopez-Garcia P."/>
        </authorList>
    </citation>
    <scope>NUCLEOTIDE SEQUENCE</scope>
</reference>
<organism evidence="4">
    <name type="scientific">uncultured marine thaumarchaeote KM3_48_E01</name>
    <dbReference type="NCBI Taxonomy" id="1456170"/>
    <lineage>
        <taxon>Archaea</taxon>
        <taxon>Nitrososphaerota</taxon>
        <taxon>environmental samples</taxon>
    </lineage>
</organism>
<dbReference type="Gene3D" id="3.40.640.10">
    <property type="entry name" value="Type I PLP-dependent aspartate aminotransferase-like (Major domain)"/>
    <property type="match status" value="1"/>
</dbReference>
<dbReference type="InterPro" id="IPR000653">
    <property type="entry name" value="DegT/StrS_aminotransferase"/>
</dbReference>
<dbReference type="AlphaFoldDB" id="A0A075H7I5"/>
<dbReference type="Gene3D" id="3.90.1150.10">
    <property type="entry name" value="Aspartate Aminotransferase, domain 1"/>
    <property type="match status" value="1"/>
</dbReference>
<comment type="similarity">
    <text evidence="2 3">Belongs to the DegT/DnrJ/EryC1 family.</text>
</comment>
<dbReference type="InterPro" id="IPR015422">
    <property type="entry name" value="PyrdxlP-dep_Trfase_small"/>
</dbReference>